<dbReference type="FunFam" id="1.10.630.10:FF:000051">
    <property type="entry name" value="Cytochrome P450 monooxygenase (Fum15)"/>
    <property type="match status" value="1"/>
</dbReference>
<keyword evidence="1" id="KW-0479">Metal-binding</keyword>
<dbReference type="PANTHER" id="PTHR24305">
    <property type="entry name" value="CYTOCHROME P450"/>
    <property type="match status" value="1"/>
</dbReference>
<dbReference type="GO" id="GO:0020037">
    <property type="term" value="F:heme binding"/>
    <property type="evidence" value="ECO:0007669"/>
    <property type="project" value="InterPro"/>
</dbReference>
<dbReference type="GeneID" id="59283329"/>
<dbReference type="InterPro" id="IPR050121">
    <property type="entry name" value="Cytochrome_P450_monoxygenase"/>
</dbReference>
<dbReference type="PANTHER" id="PTHR24305:SF227">
    <property type="entry name" value="P450, PUTATIVE (EUROFUNG)-RELATED"/>
    <property type="match status" value="1"/>
</dbReference>
<dbReference type="Gene3D" id="1.10.630.10">
    <property type="entry name" value="Cytochrome P450"/>
    <property type="match status" value="1"/>
</dbReference>
<keyword evidence="3" id="KW-1185">Reference proteome</keyword>
<name>A0A8H6L936_9LECA</name>
<dbReference type="AlphaFoldDB" id="A0A8H6L936"/>
<dbReference type="Proteomes" id="UP000578531">
    <property type="component" value="Unassembled WGS sequence"/>
</dbReference>
<gene>
    <name evidence="2" type="ORF">HO173_001655</name>
</gene>
<dbReference type="PRINTS" id="PR00385">
    <property type="entry name" value="P450"/>
</dbReference>
<dbReference type="InterPro" id="IPR002401">
    <property type="entry name" value="Cyt_P450_E_grp-I"/>
</dbReference>
<comment type="caution">
    <text evidence="2">The sequence shown here is derived from an EMBL/GenBank/DDBJ whole genome shotgun (WGS) entry which is preliminary data.</text>
</comment>
<dbReference type="OrthoDB" id="1470350at2759"/>
<organism evidence="2 3">
    <name type="scientific">Letharia columbiana</name>
    <dbReference type="NCBI Taxonomy" id="112416"/>
    <lineage>
        <taxon>Eukaryota</taxon>
        <taxon>Fungi</taxon>
        <taxon>Dikarya</taxon>
        <taxon>Ascomycota</taxon>
        <taxon>Pezizomycotina</taxon>
        <taxon>Lecanoromycetes</taxon>
        <taxon>OSLEUM clade</taxon>
        <taxon>Lecanoromycetidae</taxon>
        <taxon>Lecanorales</taxon>
        <taxon>Lecanorineae</taxon>
        <taxon>Parmeliaceae</taxon>
        <taxon>Letharia</taxon>
    </lineage>
</organism>
<dbReference type="SUPFAM" id="SSF48264">
    <property type="entry name" value="Cytochrome P450"/>
    <property type="match status" value="1"/>
</dbReference>
<dbReference type="RefSeq" id="XP_037169314.1">
    <property type="nucleotide sequence ID" value="XM_037303592.1"/>
</dbReference>
<proteinExistence type="predicted"/>
<evidence type="ECO:0000313" key="3">
    <source>
        <dbReference type="Proteomes" id="UP000578531"/>
    </source>
</evidence>
<dbReference type="PRINTS" id="PR00463">
    <property type="entry name" value="EP450I"/>
</dbReference>
<dbReference type="InterPro" id="IPR036396">
    <property type="entry name" value="Cyt_P450_sf"/>
</dbReference>
<evidence type="ECO:0008006" key="4">
    <source>
        <dbReference type="Google" id="ProtNLM"/>
    </source>
</evidence>
<dbReference type="GO" id="GO:0016705">
    <property type="term" value="F:oxidoreductase activity, acting on paired donors, with incorporation or reduction of molecular oxygen"/>
    <property type="evidence" value="ECO:0007669"/>
    <property type="project" value="InterPro"/>
</dbReference>
<dbReference type="CDD" id="cd11069">
    <property type="entry name" value="CYP_FUM15-like"/>
    <property type="match status" value="1"/>
</dbReference>
<protein>
    <recommendedName>
        <fullName evidence="4">Cytochrome P450</fullName>
    </recommendedName>
</protein>
<dbReference type="GO" id="GO:0005506">
    <property type="term" value="F:iron ion binding"/>
    <property type="evidence" value="ECO:0007669"/>
    <property type="project" value="InterPro"/>
</dbReference>
<keyword evidence="1" id="KW-0408">Iron</keyword>
<comment type="cofactor">
    <cofactor evidence="1">
        <name>heme</name>
        <dbReference type="ChEBI" id="CHEBI:30413"/>
    </cofactor>
</comment>
<feature type="binding site" description="axial binding residue" evidence="1">
    <location>
        <position position="490"/>
    </location>
    <ligand>
        <name>heme</name>
        <dbReference type="ChEBI" id="CHEBI:30413"/>
    </ligand>
    <ligandPart>
        <name>Fe</name>
        <dbReference type="ChEBI" id="CHEBI:18248"/>
    </ligandPart>
</feature>
<dbReference type="GO" id="GO:0004497">
    <property type="term" value="F:monooxygenase activity"/>
    <property type="evidence" value="ECO:0007669"/>
    <property type="project" value="InterPro"/>
</dbReference>
<evidence type="ECO:0000313" key="2">
    <source>
        <dbReference type="EMBL" id="KAF6240045.1"/>
    </source>
</evidence>
<dbReference type="Pfam" id="PF00067">
    <property type="entry name" value="p450"/>
    <property type="match status" value="1"/>
</dbReference>
<reference evidence="2 3" key="1">
    <citation type="journal article" date="2020" name="Genomics">
        <title>Complete, high-quality genomes from long-read metagenomic sequencing of two wolf lichen thalli reveals enigmatic genome architecture.</title>
        <authorList>
            <person name="McKenzie S.K."/>
            <person name="Walston R.F."/>
            <person name="Allen J.L."/>
        </authorList>
    </citation>
    <scope>NUCLEOTIDE SEQUENCE [LARGE SCALE GENOMIC DNA]</scope>
    <source>
        <strain evidence="2">WasteWater2</strain>
    </source>
</reference>
<sequence>MDLPWLPIGLSSVAGSFVLVHNAPQYSISASYVKTFLVLETIQILLGLLWEAILYPKLFSPIRHLPQPKGGSFFNGQLKRISAEPTGEPHRDWIKNVPNEGLIYYTTILNQGRLLLTSPQALSEVLTTKSYDFIKPQQLRNGLGRVLGIGLLLAEGDEHKRQRKNLMPAFAYRHVKDLYPVFWEKSIKLVNGLMSVARKEGKESVKSIDNAAMVDISGWFSRATLDIIGVAGMGHDFDAIDNPDTKINVTYRSVFSPSRQQRTMALLGLFLPQWFLRALPVAHNNKIVESSNTIKEVCRELIREKKEKLDQKQKRVDADILSVALESGGFTEEDLVNQMMTFLAAGHETTASAMTWAFYLLCLHPEVQTRLREEIRANLPPIDDTETVTAASLDQCHYLHAVCNEVLRVYSPVPGTIREAGRDTSILGQYVPKGTKILLSPWAVNTATSLWGPDADKFNPDRWMGPGKANSGGAESNYAFLTFLHGPRSCIGQAFAKAEFACLMAAVVGRFEVKIADEDFKLVIKGSITAKPKNGLTVRIKPIEGW</sequence>
<dbReference type="EMBL" id="JACCJC010000004">
    <property type="protein sequence ID" value="KAF6240045.1"/>
    <property type="molecule type" value="Genomic_DNA"/>
</dbReference>
<keyword evidence="1" id="KW-0349">Heme</keyword>
<dbReference type="InterPro" id="IPR001128">
    <property type="entry name" value="Cyt_P450"/>
</dbReference>
<accession>A0A8H6L936</accession>
<evidence type="ECO:0000256" key="1">
    <source>
        <dbReference type="PIRSR" id="PIRSR602401-1"/>
    </source>
</evidence>